<evidence type="ECO:0000313" key="1">
    <source>
        <dbReference type="EMBL" id="CAG8575605.1"/>
    </source>
</evidence>
<dbReference type="PANTHER" id="PTHR14187:SF5">
    <property type="entry name" value="HEAT SHOCK 70 KDA PROTEIN 12A"/>
    <property type="match status" value="1"/>
</dbReference>
<protein>
    <submittedName>
        <fullName evidence="1">1747_t:CDS:1</fullName>
    </submittedName>
</protein>
<dbReference type="EMBL" id="CAJVPS010002750">
    <property type="protein sequence ID" value="CAG8575605.1"/>
    <property type="molecule type" value="Genomic_DNA"/>
</dbReference>
<organism evidence="1 2">
    <name type="scientific">Ambispora leptoticha</name>
    <dbReference type="NCBI Taxonomy" id="144679"/>
    <lineage>
        <taxon>Eukaryota</taxon>
        <taxon>Fungi</taxon>
        <taxon>Fungi incertae sedis</taxon>
        <taxon>Mucoromycota</taxon>
        <taxon>Glomeromycotina</taxon>
        <taxon>Glomeromycetes</taxon>
        <taxon>Archaeosporales</taxon>
        <taxon>Ambisporaceae</taxon>
        <taxon>Ambispora</taxon>
    </lineage>
</organism>
<gene>
    <name evidence="1" type="ORF">ALEPTO_LOCUS7018</name>
</gene>
<reference evidence="1" key="1">
    <citation type="submission" date="2021-06" db="EMBL/GenBank/DDBJ databases">
        <authorList>
            <person name="Kallberg Y."/>
            <person name="Tangrot J."/>
            <person name="Rosling A."/>
        </authorList>
    </citation>
    <scope>NUCLEOTIDE SEQUENCE</scope>
    <source>
        <strain evidence="1">FL130A</strain>
    </source>
</reference>
<name>A0A9N9BTL8_9GLOM</name>
<dbReference type="AlphaFoldDB" id="A0A9N9BTL8"/>
<dbReference type="OrthoDB" id="2963168at2759"/>
<dbReference type="PANTHER" id="PTHR14187">
    <property type="entry name" value="ALPHA KINASE/ELONGATION FACTOR 2 KINASE"/>
    <property type="match status" value="1"/>
</dbReference>
<dbReference type="Gene3D" id="3.90.640.10">
    <property type="entry name" value="Actin, Chain A, domain 4"/>
    <property type="match status" value="1"/>
</dbReference>
<dbReference type="SUPFAM" id="SSF53067">
    <property type="entry name" value="Actin-like ATPase domain"/>
    <property type="match status" value="1"/>
</dbReference>
<comment type="caution">
    <text evidence="1">The sequence shown here is derived from an EMBL/GenBank/DDBJ whole genome shotgun (WGS) entry which is preliminary data.</text>
</comment>
<dbReference type="Proteomes" id="UP000789508">
    <property type="component" value="Unassembled WGS sequence"/>
</dbReference>
<keyword evidence="2" id="KW-1185">Reference proteome</keyword>
<proteinExistence type="predicted"/>
<evidence type="ECO:0000313" key="2">
    <source>
        <dbReference type="Proteomes" id="UP000789508"/>
    </source>
</evidence>
<dbReference type="Gene3D" id="3.30.420.40">
    <property type="match status" value="2"/>
</dbReference>
<sequence length="537" mass="61591">MSGMPKMFSSERVSNKLFEVDFSAVVAVDFGTTCSGFAYSHCINPETQVNTSFPGQVVQKTNTVLQYDDKLQVEAWGYPALAKEPKRKRRIEEEKRPIELFKLHLADLKKKPELPDGLNYKKAITDYLRQMQILIMETVNRRWPGLSLSEIRFVFTIPAGWVNIPEAAAIHCLNIIESHGLEIGDTFLVCDCGGGTVDLTMRTCVEKDQLEEETIPTMGICGSTYVDKEFIKFLEKCVGIDAIRKFKEMHYGQLQYMIQNFFNLRVKNNFKDDPKKFKTIEFDIDQYCPKLKQYVSEEIQKELDENDWIIELYYNDVKAMFDPIVDKILKLIQNQLNSNPKITCSAIFVVGGFAESPYLISKIRKTFDRYVRKIAVPTNPITSVLKGAVDYGLNKEAVKIRVLPRAYGIEVTNIFKKDIDPIKRQTPDGHIRKFSCLAKRGEKAAPNHKFASTFYPVYPSQTHISFRVLSTNDNNARYCDDAKHVGSLRIELPDVELGLNRPVEFELCFAEEYIRATARNKTNNREYPAVFDYNVDG</sequence>
<accession>A0A9N9BTL8</accession>
<dbReference type="InterPro" id="IPR043129">
    <property type="entry name" value="ATPase_NBD"/>
</dbReference>